<accession>X1SN94</accession>
<comment type="caution">
    <text evidence="1">The sequence shown here is derived from an EMBL/GenBank/DDBJ whole genome shotgun (WGS) entry which is preliminary data.</text>
</comment>
<feature type="non-terminal residue" evidence="1">
    <location>
        <position position="134"/>
    </location>
</feature>
<gene>
    <name evidence="1" type="ORF">S12H4_29064</name>
</gene>
<dbReference type="Gene3D" id="1.10.10.10">
    <property type="entry name" value="Winged helix-like DNA-binding domain superfamily/Winged helix DNA-binding domain"/>
    <property type="match status" value="1"/>
</dbReference>
<evidence type="ECO:0008006" key="2">
    <source>
        <dbReference type="Google" id="ProtNLM"/>
    </source>
</evidence>
<sequence length="134" mass="15707">MSWKETCAMQERAKFIIDVLDGTYSMVELCDYYDISRKTGYKWLGRYQQSGIEALRGRSRAPYNHPQEMSLQVKQAILAIKQRFPKCGAPKIRARLERIHSSWKRYPAVSTIGSFLQKQGLTCPRKRRRKPRLP</sequence>
<dbReference type="InterPro" id="IPR036388">
    <property type="entry name" value="WH-like_DNA-bd_sf"/>
</dbReference>
<evidence type="ECO:0000313" key="1">
    <source>
        <dbReference type="EMBL" id="GAI94512.1"/>
    </source>
</evidence>
<dbReference type="InterPro" id="IPR009057">
    <property type="entry name" value="Homeodomain-like_sf"/>
</dbReference>
<proteinExistence type="predicted"/>
<reference evidence="1" key="1">
    <citation type="journal article" date="2014" name="Front. Microbiol.">
        <title>High frequency of phylogenetically diverse reductive dehalogenase-homologous genes in deep subseafloor sedimentary metagenomes.</title>
        <authorList>
            <person name="Kawai M."/>
            <person name="Futagami T."/>
            <person name="Toyoda A."/>
            <person name="Takaki Y."/>
            <person name="Nishi S."/>
            <person name="Hori S."/>
            <person name="Arai W."/>
            <person name="Tsubouchi T."/>
            <person name="Morono Y."/>
            <person name="Uchiyama I."/>
            <person name="Ito T."/>
            <person name="Fujiyama A."/>
            <person name="Inagaki F."/>
            <person name="Takami H."/>
        </authorList>
    </citation>
    <scope>NUCLEOTIDE SEQUENCE</scope>
    <source>
        <strain evidence="1">Expedition CK06-06</strain>
    </source>
</reference>
<dbReference type="EMBL" id="BARW01016734">
    <property type="protein sequence ID" value="GAI94512.1"/>
    <property type="molecule type" value="Genomic_DNA"/>
</dbReference>
<organism evidence="1">
    <name type="scientific">marine sediment metagenome</name>
    <dbReference type="NCBI Taxonomy" id="412755"/>
    <lineage>
        <taxon>unclassified sequences</taxon>
        <taxon>metagenomes</taxon>
        <taxon>ecological metagenomes</taxon>
    </lineage>
</organism>
<protein>
    <recommendedName>
        <fullName evidence="2">DNA-binding domain-containing protein</fullName>
    </recommendedName>
</protein>
<dbReference type="Pfam" id="PF13565">
    <property type="entry name" value="HTH_32"/>
    <property type="match status" value="1"/>
</dbReference>
<dbReference type="SUPFAM" id="SSF46689">
    <property type="entry name" value="Homeodomain-like"/>
    <property type="match status" value="1"/>
</dbReference>
<name>X1SN94_9ZZZZ</name>
<dbReference type="AlphaFoldDB" id="X1SN94"/>